<gene>
    <name evidence="2" type="ORF">GCM10017581_062700</name>
</gene>
<reference evidence="2" key="2">
    <citation type="submission" date="2023-01" db="EMBL/GenBank/DDBJ databases">
        <authorList>
            <person name="Sun Q."/>
            <person name="Evtushenko L."/>
        </authorList>
    </citation>
    <scope>NUCLEOTIDE SEQUENCE</scope>
    <source>
        <strain evidence="2">VKM Ac-1321</strain>
    </source>
</reference>
<evidence type="ECO:0000256" key="1">
    <source>
        <dbReference type="SAM" id="Phobius"/>
    </source>
</evidence>
<keyword evidence="3" id="KW-1185">Reference proteome</keyword>
<dbReference type="AlphaFoldDB" id="A0A9W6KN75"/>
<proteinExistence type="predicted"/>
<keyword evidence="1" id="KW-0472">Membrane</keyword>
<organism evidence="2 3">
    <name type="scientific">Dactylosporangium matsuzakiense</name>
    <dbReference type="NCBI Taxonomy" id="53360"/>
    <lineage>
        <taxon>Bacteria</taxon>
        <taxon>Bacillati</taxon>
        <taxon>Actinomycetota</taxon>
        <taxon>Actinomycetes</taxon>
        <taxon>Micromonosporales</taxon>
        <taxon>Micromonosporaceae</taxon>
        <taxon>Dactylosporangium</taxon>
    </lineage>
</organism>
<accession>A0A9W6KN75</accession>
<evidence type="ECO:0000313" key="2">
    <source>
        <dbReference type="EMBL" id="GLL04523.1"/>
    </source>
</evidence>
<protein>
    <submittedName>
        <fullName evidence="2">Uncharacterized protein</fullName>
    </submittedName>
</protein>
<keyword evidence="1" id="KW-0812">Transmembrane</keyword>
<dbReference type="RefSeq" id="WP_223097709.1">
    <property type="nucleotide sequence ID" value="NZ_BAAAXA010000001.1"/>
</dbReference>
<name>A0A9W6KN75_9ACTN</name>
<keyword evidence="1" id="KW-1133">Transmembrane helix</keyword>
<reference evidence="2" key="1">
    <citation type="journal article" date="2014" name="Int. J. Syst. Evol. Microbiol.">
        <title>Complete genome sequence of Corynebacterium casei LMG S-19264T (=DSM 44701T), isolated from a smear-ripened cheese.</title>
        <authorList>
            <consortium name="US DOE Joint Genome Institute (JGI-PGF)"/>
            <person name="Walter F."/>
            <person name="Albersmeier A."/>
            <person name="Kalinowski J."/>
            <person name="Ruckert C."/>
        </authorList>
    </citation>
    <scope>NUCLEOTIDE SEQUENCE</scope>
    <source>
        <strain evidence="2">VKM Ac-1321</strain>
    </source>
</reference>
<evidence type="ECO:0000313" key="3">
    <source>
        <dbReference type="Proteomes" id="UP001143480"/>
    </source>
</evidence>
<feature type="transmembrane region" description="Helical" evidence="1">
    <location>
        <begin position="27"/>
        <end position="59"/>
    </location>
</feature>
<dbReference type="Proteomes" id="UP001143480">
    <property type="component" value="Unassembled WGS sequence"/>
</dbReference>
<dbReference type="EMBL" id="BSFP01000046">
    <property type="protein sequence ID" value="GLL04523.1"/>
    <property type="molecule type" value="Genomic_DNA"/>
</dbReference>
<sequence>MGRHGHRQRTAGCVVRDPRRPVPWWPWLLPIGGLALLPAGAAAALFGVAVVLLAVAGAVRYWPGGVRISGSAIAEWQAAEAALREVRLRWSALGAMAEPADIRPTLELTRYNIGRLIVARTSLRDRADELRATRDQLRPGDLREELGERLEAALDRLRDLDAQLAARTAALGRLAVSLDDHERRELATARARVLLAGELPGDTLLADPLEEVGERTAATLAAYRELSELRPSPSETRS</sequence>
<comment type="caution">
    <text evidence="2">The sequence shown here is derived from an EMBL/GenBank/DDBJ whole genome shotgun (WGS) entry which is preliminary data.</text>
</comment>